<sequence length="74" mass="7023">MQYAVELQNQPVSRGIGDSILSAVKCIAGTAGSAGLGFLAGAGVGTVTLPVVGTVSGGAVGGWSGALVGIAEFC</sequence>
<evidence type="ECO:0000313" key="1">
    <source>
        <dbReference type="EMBL" id="QCD43678.1"/>
    </source>
</evidence>
<dbReference type="Proteomes" id="UP000297149">
    <property type="component" value="Chromosome"/>
</dbReference>
<name>A0A4V1D3P0_9BACT</name>
<dbReference type="Pfam" id="PF10439">
    <property type="entry name" value="Bacteriocin_IIc"/>
    <property type="match status" value="1"/>
</dbReference>
<dbReference type="InterPro" id="IPR019493">
    <property type="entry name" value="Bacteriocin_IIb_lactacin-rel"/>
</dbReference>
<reference evidence="2" key="1">
    <citation type="submission" date="2019-02" db="EMBL/GenBank/DDBJ databases">
        <title>Isolation and identification of novel species under the genus Muribaculum.</title>
        <authorList>
            <person name="Miyake S."/>
            <person name="Ding Y."/>
            <person name="Low A."/>
            <person name="Soh M."/>
            <person name="Seedorf H."/>
        </authorList>
    </citation>
    <scope>NUCLEOTIDE SEQUENCE [LARGE SCALE GENOMIC DNA]</scope>
    <source>
        <strain evidence="2">H5</strain>
    </source>
</reference>
<organism evidence="1 2">
    <name type="scientific">Duncaniella dubosii</name>
    <dbReference type="NCBI Taxonomy" id="2518971"/>
    <lineage>
        <taxon>Bacteria</taxon>
        <taxon>Pseudomonadati</taxon>
        <taxon>Bacteroidota</taxon>
        <taxon>Bacteroidia</taxon>
        <taxon>Bacteroidales</taxon>
        <taxon>Muribaculaceae</taxon>
        <taxon>Duncaniella</taxon>
    </lineage>
</organism>
<gene>
    <name evidence="1" type="ORF">E7747_07965</name>
</gene>
<dbReference type="AlphaFoldDB" id="A0A4V1D3P0"/>
<dbReference type="KEGG" id="ddb:E7747_07965"/>
<keyword evidence="2" id="KW-1185">Reference proteome</keyword>
<evidence type="ECO:0000313" key="2">
    <source>
        <dbReference type="Proteomes" id="UP000297149"/>
    </source>
</evidence>
<protein>
    <submittedName>
        <fullName evidence="1">ComC/BlpC family peptide pheromone/bacteriocin</fullName>
    </submittedName>
</protein>
<proteinExistence type="predicted"/>
<accession>A0A4V1D3P0</accession>
<dbReference type="EMBL" id="CP039396">
    <property type="protein sequence ID" value="QCD43678.1"/>
    <property type="molecule type" value="Genomic_DNA"/>
</dbReference>